<proteinExistence type="predicted"/>
<keyword evidence="1" id="KW-1185">Reference proteome</keyword>
<accession>A0AAF3EQT8</accession>
<dbReference type="AlphaFoldDB" id="A0AAF3EQT8"/>
<sequence>MNPNLSDHLKNTTVIPMNFDNGVPPRKKGSAFTVCPVILESQQTICSTYPHHVHFEDKVIVFVPQLDSESESDERIIEKTSE</sequence>
<evidence type="ECO:0000313" key="1">
    <source>
        <dbReference type="Proteomes" id="UP000887575"/>
    </source>
</evidence>
<evidence type="ECO:0000313" key="2">
    <source>
        <dbReference type="WBParaSite" id="MBELARI_LOCUS16456"/>
    </source>
</evidence>
<name>A0AAF3EQT8_9BILA</name>
<protein>
    <submittedName>
        <fullName evidence="2">Uncharacterized protein</fullName>
    </submittedName>
</protein>
<organism evidence="1 2">
    <name type="scientific">Mesorhabditis belari</name>
    <dbReference type="NCBI Taxonomy" id="2138241"/>
    <lineage>
        <taxon>Eukaryota</taxon>
        <taxon>Metazoa</taxon>
        <taxon>Ecdysozoa</taxon>
        <taxon>Nematoda</taxon>
        <taxon>Chromadorea</taxon>
        <taxon>Rhabditida</taxon>
        <taxon>Rhabditina</taxon>
        <taxon>Rhabditomorpha</taxon>
        <taxon>Rhabditoidea</taxon>
        <taxon>Rhabditidae</taxon>
        <taxon>Mesorhabditinae</taxon>
        <taxon>Mesorhabditis</taxon>
    </lineage>
</organism>
<dbReference type="WBParaSite" id="MBELARI_LOCUS16456">
    <property type="protein sequence ID" value="MBELARI_LOCUS16456"/>
    <property type="gene ID" value="MBELARI_LOCUS16456"/>
</dbReference>
<dbReference type="Proteomes" id="UP000887575">
    <property type="component" value="Unassembled WGS sequence"/>
</dbReference>
<reference evidence="2" key="1">
    <citation type="submission" date="2024-02" db="UniProtKB">
        <authorList>
            <consortium name="WormBaseParasite"/>
        </authorList>
    </citation>
    <scope>IDENTIFICATION</scope>
</reference>